<proteinExistence type="predicted"/>
<evidence type="ECO:0000259" key="1">
    <source>
        <dbReference type="Pfam" id="PF17667"/>
    </source>
</evidence>
<dbReference type="PANTHER" id="PTHR38248">
    <property type="entry name" value="FUNK1 6"/>
    <property type="match status" value="1"/>
</dbReference>
<dbReference type="AlphaFoldDB" id="A0AAD7APA7"/>
<name>A0AAD7APA7_9AGAR</name>
<dbReference type="SUPFAM" id="SSF56112">
    <property type="entry name" value="Protein kinase-like (PK-like)"/>
    <property type="match status" value="1"/>
</dbReference>
<dbReference type="InterPro" id="IPR011009">
    <property type="entry name" value="Kinase-like_dom_sf"/>
</dbReference>
<dbReference type="InterPro" id="IPR008266">
    <property type="entry name" value="Tyr_kinase_AS"/>
</dbReference>
<dbReference type="InterPro" id="IPR040976">
    <property type="entry name" value="Pkinase_fungal"/>
</dbReference>
<dbReference type="Pfam" id="PF17667">
    <property type="entry name" value="Pkinase_fungal"/>
    <property type="match status" value="1"/>
</dbReference>
<protein>
    <recommendedName>
        <fullName evidence="1">Fungal-type protein kinase domain-containing protein</fullName>
    </recommendedName>
</protein>
<dbReference type="PROSITE" id="PS00109">
    <property type="entry name" value="PROTEIN_KINASE_TYR"/>
    <property type="match status" value="1"/>
</dbReference>
<dbReference type="GO" id="GO:0004672">
    <property type="term" value="F:protein kinase activity"/>
    <property type="evidence" value="ECO:0007669"/>
    <property type="project" value="InterPro"/>
</dbReference>
<reference evidence="2" key="1">
    <citation type="submission" date="2023-03" db="EMBL/GenBank/DDBJ databases">
        <title>Massive genome expansion in bonnet fungi (Mycena s.s.) driven by repeated elements and novel gene families across ecological guilds.</title>
        <authorList>
            <consortium name="Lawrence Berkeley National Laboratory"/>
            <person name="Harder C.B."/>
            <person name="Miyauchi S."/>
            <person name="Viragh M."/>
            <person name="Kuo A."/>
            <person name="Thoen E."/>
            <person name="Andreopoulos B."/>
            <person name="Lu D."/>
            <person name="Skrede I."/>
            <person name="Drula E."/>
            <person name="Henrissat B."/>
            <person name="Morin E."/>
            <person name="Kohler A."/>
            <person name="Barry K."/>
            <person name="LaButti K."/>
            <person name="Morin E."/>
            <person name="Salamov A."/>
            <person name="Lipzen A."/>
            <person name="Mereny Z."/>
            <person name="Hegedus B."/>
            <person name="Baldrian P."/>
            <person name="Stursova M."/>
            <person name="Weitz H."/>
            <person name="Taylor A."/>
            <person name="Grigoriev I.V."/>
            <person name="Nagy L.G."/>
            <person name="Martin F."/>
            <person name="Kauserud H."/>
        </authorList>
    </citation>
    <scope>NUCLEOTIDE SEQUENCE</scope>
    <source>
        <strain evidence="2">CBHHK002</strain>
    </source>
</reference>
<dbReference type="EMBL" id="JARIHO010000003">
    <property type="protein sequence ID" value="KAJ7364143.1"/>
    <property type="molecule type" value="Genomic_DNA"/>
</dbReference>
<keyword evidence="3" id="KW-1185">Reference proteome</keyword>
<evidence type="ECO:0000313" key="3">
    <source>
        <dbReference type="Proteomes" id="UP001218218"/>
    </source>
</evidence>
<comment type="caution">
    <text evidence="2">The sequence shown here is derived from an EMBL/GenBank/DDBJ whole genome shotgun (WGS) entry which is preliminary data.</text>
</comment>
<dbReference type="PANTHER" id="PTHR38248:SF2">
    <property type="entry name" value="FUNK1 11"/>
    <property type="match status" value="1"/>
</dbReference>
<organism evidence="2 3">
    <name type="scientific">Mycena albidolilacea</name>
    <dbReference type="NCBI Taxonomy" id="1033008"/>
    <lineage>
        <taxon>Eukaryota</taxon>
        <taxon>Fungi</taxon>
        <taxon>Dikarya</taxon>
        <taxon>Basidiomycota</taxon>
        <taxon>Agaricomycotina</taxon>
        <taxon>Agaricomycetes</taxon>
        <taxon>Agaricomycetidae</taxon>
        <taxon>Agaricales</taxon>
        <taxon>Marasmiineae</taxon>
        <taxon>Mycenaceae</taxon>
        <taxon>Mycena</taxon>
    </lineage>
</organism>
<gene>
    <name evidence="2" type="ORF">DFH08DRAFT_267263</name>
</gene>
<dbReference type="Proteomes" id="UP001218218">
    <property type="component" value="Unassembled WGS sequence"/>
</dbReference>
<accession>A0AAD7APA7</accession>
<evidence type="ECO:0000313" key="2">
    <source>
        <dbReference type="EMBL" id="KAJ7364143.1"/>
    </source>
</evidence>
<feature type="domain" description="Fungal-type protein kinase" evidence="1">
    <location>
        <begin position="272"/>
        <end position="531"/>
    </location>
</feature>
<sequence length="571" mass="63609">MRDGGGGAPTVQPGLAGVVYPKPARCLETDVLHWRPQDSSKERHRMQLPVPVNNDWLHILSQTSTYALALFDTNPSRTFALVPAYNHHTHELRFLIFHRGGLTSHTPLKLSKLSGRAQALRLIMTILLWSEPCHAGFVSTSNDFEYLIPQSSQNGEKHIRATVRRVIHNDSAHLRGRGTRVFQLFCQSLPPTLPLRATMERKSCRLNTSLPSTRTGSLKLTTPANAAADAVPDAQSFHNPSMPIFPRSNHNLEWIRPKQFAAGQGSLDIGDEVVLKSSWQADDRKNIERDFYRAANGSFGTPGVLCSYEGIHATGEPISNALFLPTQGEIPDVHWNIFNGKTPESAEARTLCFTIFTTIGLSLVHAESSYQLCMALVDAILGWLSVYKVGYMHRDISIGNVLLAERKWFPPPFAFESSSKILTATLPPSEPSVHGPCSSSNPESTAITFAEDIEQLVETLQIGKECTAFVTDGDMAVNWETLFDGSLDLETRSGTQEFMSLSLHRAMTYSTDYLQSPVDDIESFFWLACWAVLFNNRSHNQKRSTMEIEWQEYLHSADYESASITKSGRSI</sequence>